<evidence type="ECO:0000259" key="3">
    <source>
        <dbReference type="PROSITE" id="PS50222"/>
    </source>
</evidence>
<dbReference type="InterPro" id="IPR018247">
    <property type="entry name" value="EF_Hand_1_Ca_BS"/>
</dbReference>
<proteinExistence type="predicted"/>
<sequence length="287" mass="32204">MPKRHLSYSDVEETSENSSAESEDARKPINGGKNPAGAVSEYEKQRLSRIAENRVRMEALGLPKIASSLMGSGPNAKKKKEQKKGKAKVLEDDEDYRPDEDHEGPSSSGSREEEAMEEDDDDDFVTVKTKSGSRGKKNKSSKSKKVLSRSTLRNDDCIDDDEALKHAISLSLQGSDVKNANVTGRKGNPQIQEDTGRRKRKNSFASRLQMTEDELILHFFQFDEKCDGGISIADIQRLATTHDFMWNKEELADMIHCFDSDGDGKLSLEEFRKIVVRCNMIKEPEQS</sequence>
<dbReference type="InterPro" id="IPR002048">
    <property type="entry name" value="EF_hand_dom"/>
</dbReference>
<dbReference type="SUPFAM" id="SSF47473">
    <property type="entry name" value="EF-hand"/>
    <property type="match status" value="1"/>
</dbReference>
<dbReference type="GO" id="GO:0005509">
    <property type="term" value="F:calcium ion binding"/>
    <property type="evidence" value="ECO:0007669"/>
    <property type="project" value="InterPro"/>
</dbReference>
<feature type="region of interest" description="Disordered" evidence="2">
    <location>
        <begin position="64"/>
        <end position="151"/>
    </location>
</feature>
<name>A0A498KHD0_MALDO</name>
<dbReference type="Proteomes" id="UP000290289">
    <property type="component" value="Chromosome 2"/>
</dbReference>
<dbReference type="STRING" id="3750.A0A498KHD0"/>
<dbReference type="CDD" id="cd00051">
    <property type="entry name" value="EFh"/>
    <property type="match status" value="1"/>
</dbReference>
<evidence type="ECO:0000313" key="4">
    <source>
        <dbReference type="EMBL" id="RXI06827.1"/>
    </source>
</evidence>
<dbReference type="EMBL" id="RDQH01000328">
    <property type="protein sequence ID" value="RXI06827.1"/>
    <property type="molecule type" value="Genomic_DNA"/>
</dbReference>
<organism evidence="4 5">
    <name type="scientific">Malus domestica</name>
    <name type="common">Apple</name>
    <name type="synonym">Pyrus malus</name>
    <dbReference type="NCBI Taxonomy" id="3750"/>
    <lineage>
        <taxon>Eukaryota</taxon>
        <taxon>Viridiplantae</taxon>
        <taxon>Streptophyta</taxon>
        <taxon>Embryophyta</taxon>
        <taxon>Tracheophyta</taxon>
        <taxon>Spermatophyta</taxon>
        <taxon>Magnoliopsida</taxon>
        <taxon>eudicotyledons</taxon>
        <taxon>Gunneridae</taxon>
        <taxon>Pentapetalae</taxon>
        <taxon>rosids</taxon>
        <taxon>fabids</taxon>
        <taxon>Rosales</taxon>
        <taxon>Rosaceae</taxon>
        <taxon>Amygdaloideae</taxon>
        <taxon>Maleae</taxon>
        <taxon>Malus</taxon>
    </lineage>
</organism>
<dbReference type="InterPro" id="IPR011992">
    <property type="entry name" value="EF-hand-dom_pair"/>
</dbReference>
<evidence type="ECO:0000313" key="5">
    <source>
        <dbReference type="Proteomes" id="UP000290289"/>
    </source>
</evidence>
<gene>
    <name evidence="4" type="ORF">DVH24_025963</name>
</gene>
<dbReference type="AlphaFoldDB" id="A0A498KHD0"/>
<protein>
    <recommendedName>
        <fullName evidence="3">EF-hand domain-containing protein</fullName>
    </recommendedName>
</protein>
<dbReference type="PROSITE" id="PS00018">
    <property type="entry name" value="EF_HAND_1"/>
    <property type="match status" value="1"/>
</dbReference>
<keyword evidence="1" id="KW-0106">Calcium</keyword>
<comment type="caution">
    <text evidence="4">The sequence shown here is derived from an EMBL/GenBank/DDBJ whole genome shotgun (WGS) entry which is preliminary data.</text>
</comment>
<dbReference type="SMART" id="SM00054">
    <property type="entry name" value="EFh"/>
    <property type="match status" value="1"/>
</dbReference>
<feature type="domain" description="EF-hand" evidence="3">
    <location>
        <begin position="246"/>
        <end position="281"/>
    </location>
</feature>
<evidence type="ECO:0000256" key="2">
    <source>
        <dbReference type="SAM" id="MobiDB-lite"/>
    </source>
</evidence>
<dbReference type="Pfam" id="PF13499">
    <property type="entry name" value="EF-hand_7"/>
    <property type="match status" value="1"/>
</dbReference>
<reference evidence="4 5" key="1">
    <citation type="submission" date="2018-10" db="EMBL/GenBank/DDBJ databases">
        <title>A high-quality apple genome assembly.</title>
        <authorList>
            <person name="Hu J."/>
        </authorList>
    </citation>
    <scope>NUCLEOTIDE SEQUENCE [LARGE SCALE GENOMIC DNA]</scope>
    <source>
        <strain evidence="5">cv. HFTH1</strain>
        <tissue evidence="4">Young leaf</tissue>
    </source>
</reference>
<dbReference type="PROSITE" id="PS50222">
    <property type="entry name" value="EF_HAND_2"/>
    <property type="match status" value="1"/>
</dbReference>
<feature type="region of interest" description="Disordered" evidence="2">
    <location>
        <begin position="1"/>
        <end position="45"/>
    </location>
</feature>
<accession>A0A498KHD0</accession>
<dbReference type="Gene3D" id="1.10.238.10">
    <property type="entry name" value="EF-hand"/>
    <property type="match status" value="1"/>
</dbReference>
<feature type="compositionally biased region" description="Acidic residues" evidence="2">
    <location>
        <begin position="114"/>
        <end position="124"/>
    </location>
</feature>
<feature type="compositionally biased region" description="Basic residues" evidence="2">
    <location>
        <begin position="76"/>
        <end position="87"/>
    </location>
</feature>
<evidence type="ECO:0000256" key="1">
    <source>
        <dbReference type="ARBA" id="ARBA00022837"/>
    </source>
</evidence>
<feature type="compositionally biased region" description="Basic residues" evidence="2">
    <location>
        <begin position="131"/>
        <end position="147"/>
    </location>
</feature>
<feature type="region of interest" description="Disordered" evidence="2">
    <location>
        <begin position="178"/>
        <end position="204"/>
    </location>
</feature>
<keyword evidence="5" id="KW-1185">Reference proteome</keyword>